<name>A0AAP0I1G2_9MAGN</name>
<feature type="compositionally biased region" description="Basic and acidic residues" evidence="1">
    <location>
        <begin position="13"/>
        <end position="29"/>
    </location>
</feature>
<keyword evidence="3" id="KW-1185">Reference proteome</keyword>
<protein>
    <submittedName>
        <fullName evidence="2">Uncharacterized protein</fullName>
    </submittedName>
</protein>
<feature type="compositionally biased region" description="Basic and acidic residues" evidence="1">
    <location>
        <begin position="225"/>
        <end position="236"/>
    </location>
</feature>
<feature type="compositionally biased region" description="Polar residues" evidence="1">
    <location>
        <begin position="1"/>
        <end position="12"/>
    </location>
</feature>
<organism evidence="2 3">
    <name type="scientific">Stephania cephalantha</name>
    <dbReference type="NCBI Taxonomy" id="152367"/>
    <lineage>
        <taxon>Eukaryota</taxon>
        <taxon>Viridiplantae</taxon>
        <taxon>Streptophyta</taxon>
        <taxon>Embryophyta</taxon>
        <taxon>Tracheophyta</taxon>
        <taxon>Spermatophyta</taxon>
        <taxon>Magnoliopsida</taxon>
        <taxon>Ranunculales</taxon>
        <taxon>Menispermaceae</taxon>
        <taxon>Menispermoideae</taxon>
        <taxon>Cissampelideae</taxon>
        <taxon>Stephania</taxon>
    </lineage>
</organism>
<feature type="region of interest" description="Disordered" evidence="1">
    <location>
        <begin position="200"/>
        <end position="243"/>
    </location>
</feature>
<sequence>MLTESRSYVRSTTTEDDKSKVRCGTDQRPPKTTNLRFVAEHINDHLRRQETDYDVAEQNNGTVKQRKVDGVDDVHIAKSTDSTAYREQRRRITESTKQLIGQSRHSVIRTHKQRRHIARASERRRSGLGMVSVQRMMVWVRDKRRWIGSCLQICGGGCGCAESVMRSDERRAGVDADGANGAKARCNGGPARVARVKRASKTATQWSARHQTAMRVTSKMRRRRNEQAWRQHSSLDRRRRRKARRSGAKWAAYWRRFASVTDAARALRTNVTDECREQSRGTWWRRAG</sequence>
<evidence type="ECO:0000313" key="2">
    <source>
        <dbReference type="EMBL" id="KAK9104114.1"/>
    </source>
</evidence>
<evidence type="ECO:0000313" key="3">
    <source>
        <dbReference type="Proteomes" id="UP001419268"/>
    </source>
</evidence>
<feature type="compositionally biased region" description="Polar residues" evidence="1">
    <location>
        <begin position="201"/>
        <end position="210"/>
    </location>
</feature>
<dbReference type="Proteomes" id="UP001419268">
    <property type="component" value="Unassembled WGS sequence"/>
</dbReference>
<gene>
    <name evidence="2" type="ORF">Scep_020958</name>
</gene>
<dbReference type="EMBL" id="JBBNAG010000009">
    <property type="protein sequence ID" value="KAK9104114.1"/>
    <property type="molecule type" value="Genomic_DNA"/>
</dbReference>
<feature type="region of interest" description="Disordered" evidence="1">
    <location>
        <begin position="1"/>
        <end position="31"/>
    </location>
</feature>
<comment type="caution">
    <text evidence="2">The sequence shown here is derived from an EMBL/GenBank/DDBJ whole genome shotgun (WGS) entry which is preliminary data.</text>
</comment>
<reference evidence="2 3" key="1">
    <citation type="submission" date="2024-01" db="EMBL/GenBank/DDBJ databases">
        <title>Genome assemblies of Stephania.</title>
        <authorList>
            <person name="Yang L."/>
        </authorList>
    </citation>
    <scope>NUCLEOTIDE SEQUENCE [LARGE SCALE GENOMIC DNA]</scope>
    <source>
        <strain evidence="2">JXDWG</strain>
        <tissue evidence="2">Leaf</tissue>
    </source>
</reference>
<evidence type="ECO:0000256" key="1">
    <source>
        <dbReference type="SAM" id="MobiDB-lite"/>
    </source>
</evidence>
<dbReference type="AlphaFoldDB" id="A0AAP0I1G2"/>
<proteinExistence type="predicted"/>
<accession>A0AAP0I1G2</accession>